<name>A0A6A6CVB1_ZASCE</name>
<evidence type="ECO:0000313" key="3">
    <source>
        <dbReference type="EMBL" id="KAF2170140.1"/>
    </source>
</evidence>
<keyword evidence="4" id="KW-1185">Reference proteome</keyword>
<feature type="transmembrane region" description="Helical" evidence="2">
    <location>
        <begin position="164"/>
        <end position="185"/>
    </location>
</feature>
<protein>
    <submittedName>
        <fullName evidence="3">Uncharacterized protein</fullName>
    </submittedName>
</protein>
<gene>
    <name evidence="3" type="ORF">M409DRAFT_64493</name>
</gene>
<organism evidence="3 4">
    <name type="scientific">Zasmidium cellare ATCC 36951</name>
    <dbReference type="NCBI Taxonomy" id="1080233"/>
    <lineage>
        <taxon>Eukaryota</taxon>
        <taxon>Fungi</taxon>
        <taxon>Dikarya</taxon>
        <taxon>Ascomycota</taxon>
        <taxon>Pezizomycotina</taxon>
        <taxon>Dothideomycetes</taxon>
        <taxon>Dothideomycetidae</taxon>
        <taxon>Mycosphaerellales</taxon>
        <taxon>Mycosphaerellaceae</taxon>
        <taxon>Zasmidium</taxon>
    </lineage>
</organism>
<dbReference type="GeneID" id="54569380"/>
<dbReference type="AlphaFoldDB" id="A0A6A6CVB1"/>
<dbReference type="EMBL" id="ML993586">
    <property type="protein sequence ID" value="KAF2170140.1"/>
    <property type="molecule type" value="Genomic_DNA"/>
</dbReference>
<reference evidence="3" key="1">
    <citation type="journal article" date="2020" name="Stud. Mycol.">
        <title>101 Dothideomycetes genomes: a test case for predicting lifestyles and emergence of pathogens.</title>
        <authorList>
            <person name="Haridas S."/>
            <person name="Albert R."/>
            <person name="Binder M."/>
            <person name="Bloem J."/>
            <person name="Labutti K."/>
            <person name="Salamov A."/>
            <person name="Andreopoulos B."/>
            <person name="Baker S."/>
            <person name="Barry K."/>
            <person name="Bills G."/>
            <person name="Bluhm B."/>
            <person name="Cannon C."/>
            <person name="Castanera R."/>
            <person name="Culley D."/>
            <person name="Daum C."/>
            <person name="Ezra D."/>
            <person name="Gonzalez J."/>
            <person name="Henrissat B."/>
            <person name="Kuo A."/>
            <person name="Liang C."/>
            <person name="Lipzen A."/>
            <person name="Lutzoni F."/>
            <person name="Magnuson J."/>
            <person name="Mondo S."/>
            <person name="Nolan M."/>
            <person name="Ohm R."/>
            <person name="Pangilinan J."/>
            <person name="Park H.-J."/>
            <person name="Ramirez L."/>
            <person name="Alfaro M."/>
            <person name="Sun H."/>
            <person name="Tritt A."/>
            <person name="Yoshinaga Y."/>
            <person name="Zwiers L.-H."/>
            <person name="Turgeon B."/>
            <person name="Goodwin S."/>
            <person name="Spatafora J."/>
            <person name="Crous P."/>
            <person name="Grigoriev I."/>
        </authorList>
    </citation>
    <scope>NUCLEOTIDE SEQUENCE</scope>
    <source>
        <strain evidence="3">ATCC 36951</strain>
    </source>
</reference>
<feature type="region of interest" description="Disordered" evidence="1">
    <location>
        <begin position="1"/>
        <end position="131"/>
    </location>
</feature>
<dbReference type="RefSeq" id="XP_033671029.1">
    <property type="nucleotide sequence ID" value="XM_033816108.1"/>
</dbReference>
<evidence type="ECO:0000313" key="4">
    <source>
        <dbReference type="Proteomes" id="UP000799537"/>
    </source>
</evidence>
<keyword evidence="2" id="KW-1133">Transmembrane helix</keyword>
<dbReference type="Proteomes" id="UP000799537">
    <property type="component" value="Unassembled WGS sequence"/>
</dbReference>
<feature type="compositionally biased region" description="Acidic residues" evidence="1">
    <location>
        <begin position="122"/>
        <end position="131"/>
    </location>
</feature>
<dbReference type="OrthoDB" id="4179406at2759"/>
<sequence length="536" mass="60062">MENSDESLDHSKQPIYSSDEERDEMGSEYRSPPRQNDQELRPRRNLRSSVEPELVMPASPNAASKQRASTPHMRLNQRSLTSDAGEIRKKTRSSTQRFRMGDRSLTSDAGKIKKGGSRLREEVEDEEDEEEEGYPSSVWRRVVRPLLGYVFSILGLVMQNLKPIFATGVVVYLLAAAVVFGSGFLTNSINHALSPICRLPFTSHLAFCPVGDRPELKGPAEFDKLVQAQDAFQDVLASTSVGANLPLDMKRSEASVRDLKNVVQYSSLPSRNELVFEFGGFIDTARQASQDLSKFNSRIGRAVDHILSTNRWTLSVIDGVNANEASRGAIAGWVAKNFNVFAPFQPISLSRNVLLDQYLRHTSAVEEQILSLINEALALRDILENLDGRLDLISGIVTRDDIRISTSKDELFATLWTKLGGNRSSVQKLNKQLQLLKDVNNYRRAAWGHVTATLLKLQEIQHSLEDLRERVAMPETVGAERVPLEVQIESINLGIERLEGQRERGRLVERENYRRVIGRGEGEGRGSEIEGGEREL</sequence>
<keyword evidence="2" id="KW-0812">Transmembrane</keyword>
<accession>A0A6A6CVB1</accession>
<proteinExistence type="predicted"/>
<evidence type="ECO:0000256" key="2">
    <source>
        <dbReference type="SAM" id="Phobius"/>
    </source>
</evidence>
<keyword evidence="2" id="KW-0472">Membrane</keyword>
<evidence type="ECO:0000256" key="1">
    <source>
        <dbReference type="SAM" id="MobiDB-lite"/>
    </source>
</evidence>